<accession>A0A7W7L6R3</accession>
<evidence type="ECO:0000259" key="1">
    <source>
        <dbReference type="Pfam" id="PF04149"/>
    </source>
</evidence>
<evidence type="ECO:0000313" key="2">
    <source>
        <dbReference type="EMBL" id="MBB4884081.1"/>
    </source>
</evidence>
<dbReference type="EMBL" id="JACHJG010000001">
    <property type="protein sequence ID" value="MBB4884081.1"/>
    <property type="molecule type" value="Genomic_DNA"/>
</dbReference>
<dbReference type="AlphaFoldDB" id="A0A7W7L6R3"/>
<reference evidence="2 3" key="1">
    <citation type="submission" date="2020-08" db="EMBL/GenBank/DDBJ databases">
        <title>Genomic Encyclopedia of Type Strains, Phase III (KMG-III): the genomes of soil and plant-associated and newly described type strains.</title>
        <authorList>
            <person name="Whitman W."/>
        </authorList>
    </citation>
    <scope>NUCLEOTIDE SEQUENCE [LARGE SCALE GENOMIC DNA]</scope>
    <source>
        <strain evidence="2 3">CECT 3265</strain>
    </source>
</reference>
<dbReference type="InterPro" id="IPR007278">
    <property type="entry name" value="DUF397"/>
</dbReference>
<dbReference type="Pfam" id="PF04149">
    <property type="entry name" value="DUF397"/>
    <property type="match status" value="1"/>
</dbReference>
<evidence type="ECO:0000313" key="3">
    <source>
        <dbReference type="Proteomes" id="UP000556436"/>
    </source>
</evidence>
<name>A0A7W7L6R3_STRNE</name>
<dbReference type="Proteomes" id="UP000556436">
    <property type="component" value="Unassembled WGS sequence"/>
</dbReference>
<proteinExistence type="predicted"/>
<keyword evidence="3" id="KW-1185">Reference proteome</keyword>
<protein>
    <recommendedName>
        <fullName evidence="1">DUF397 domain-containing protein</fullName>
    </recommendedName>
</protein>
<sequence>MGDRNELTFKKSSYSSVVENCVEIALPEGPDPIAIRDSKIPDGPILWCGPRAYRSFTRAVRAGDLRHR</sequence>
<organism evidence="2 3">
    <name type="scientific">Streptomyces netropsis</name>
    <name type="common">Streptoverticillium netropsis</name>
    <dbReference type="NCBI Taxonomy" id="55404"/>
    <lineage>
        <taxon>Bacteria</taxon>
        <taxon>Bacillati</taxon>
        <taxon>Actinomycetota</taxon>
        <taxon>Actinomycetes</taxon>
        <taxon>Kitasatosporales</taxon>
        <taxon>Streptomycetaceae</taxon>
        <taxon>Streptomyces</taxon>
    </lineage>
</organism>
<feature type="domain" description="DUF397" evidence="1">
    <location>
        <begin position="8"/>
        <end position="61"/>
    </location>
</feature>
<dbReference type="RefSeq" id="WP_229821912.1">
    <property type="nucleotide sequence ID" value="NZ_BMRW01000001.1"/>
</dbReference>
<gene>
    <name evidence="2" type="ORF">FHS38_000090</name>
</gene>
<comment type="caution">
    <text evidence="2">The sequence shown here is derived from an EMBL/GenBank/DDBJ whole genome shotgun (WGS) entry which is preliminary data.</text>
</comment>